<evidence type="ECO:0000313" key="2">
    <source>
        <dbReference type="Proteomes" id="UP000199053"/>
    </source>
</evidence>
<dbReference type="Proteomes" id="UP000199053">
    <property type="component" value="Unassembled WGS sequence"/>
</dbReference>
<sequence>MKKTTPIPTPQKKISTKVDPKVKTTQEKCEIFVLTNENWNVQQDDRANIMSADFHQMESARNTKSA</sequence>
<accession>A0A1G9H7I4</accession>
<protein>
    <submittedName>
        <fullName evidence="1">Uncharacterized protein</fullName>
    </submittedName>
</protein>
<gene>
    <name evidence="1" type="ORF">SAMN05660337_2043</name>
</gene>
<organism evidence="1 2">
    <name type="scientific">Maridesulfovibrio ferrireducens</name>
    <dbReference type="NCBI Taxonomy" id="246191"/>
    <lineage>
        <taxon>Bacteria</taxon>
        <taxon>Pseudomonadati</taxon>
        <taxon>Thermodesulfobacteriota</taxon>
        <taxon>Desulfovibrionia</taxon>
        <taxon>Desulfovibrionales</taxon>
        <taxon>Desulfovibrionaceae</taxon>
        <taxon>Maridesulfovibrio</taxon>
    </lineage>
</organism>
<evidence type="ECO:0000313" key="1">
    <source>
        <dbReference type="EMBL" id="SDL08978.1"/>
    </source>
</evidence>
<dbReference type="RefSeq" id="WP_092160770.1">
    <property type="nucleotide sequence ID" value="NZ_FNGA01000003.1"/>
</dbReference>
<proteinExistence type="predicted"/>
<keyword evidence="2" id="KW-1185">Reference proteome</keyword>
<dbReference type="AlphaFoldDB" id="A0A1G9H7I4"/>
<dbReference type="EMBL" id="FNGA01000003">
    <property type="protein sequence ID" value="SDL08978.1"/>
    <property type="molecule type" value="Genomic_DNA"/>
</dbReference>
<name>A0A1G9H7I4_9BACT</name>
<reference evidence="2" key="1">
    <citation type="submission" date="2016-10" db="EMBL/GenBank/DDBJ databases">
        <authorList>
            <person name="Varghese N."/>
            <person name="Submissions S."/>
        </authorList>
    </citation>
    <scope>NUCLEOTIDE SEQUENCE [LARGE SCALE GENOMIC DNA]</scope>
    <source>
        <strain evidence="2">DSM 16995</strain>
    </source>
</reference>